<proteinExistence type="predicted"/>
<accession>A0A336JME8</accession>
<keyword evidence="4" id="KW-1185">Reference proteome</keyword>
<evidence type="ECO:0000313" key="3">
    <source>
        <dbReference type="Proteomes" id="UP000252631"/>
    </source>
</evidence>
<dbReference type="EMBL" id="UFQQ01000005">
    <property type="protein sequence ID" value="SSW89993.1"/>
    <property type="molecule type" value="Genomic_DNA"/>
</dbReference>
<name>A0A336JME8_9BRAD</name>
<reference evidence="2 3" key="1">
    <citation type="submission" date="2017-08" db="EMBL/GenBank/DDBJ databases">
        <authorList>
            <person name="de Groot N.N."/>
        </authorList>
    </citation>
    <scope>NUCLEOTIDE SEQUENCE [LARGE SCALE GENOMIC DNA]</scope>
    <source>
        <strain evidence="2 3">JA575</strain>
    </source>
</reference>
<dbReference type="EMBL" id="QRDT01000005">
    <property type="protein sequence ID" value="RED37968.1"/>
    <property type="molecule type" value="Genomic_DNA"/>
</dbReference>
<dbReference type="Proteomes" id="UP000256343">
    <property type="component" value="Unassembled WGS sequence"/>
</dbReference>
<sequence length="136" mass="14470">MLLGGALGLADGGQPIRRFGDIVRIAVGLAAGLALAGCSSILDVLPDGGDKAPKAAATAVDLKRVGEETKLPQPWEIAGPIEADPVTVTPWIVCLRSKAPDQTRQTYALFYKSGKLETYRFAAIVDRCDVQSFRPF</sequence>
<organism evidence="2 3">
    <name type="scientific">Rhodopseudomonas pentothenatexigens</name>
    <dbReference type="NCBI Taxonomy" id="999699"/>
    <lineage>
        <taxon>Bacteria</taxon>
        <taxon>Pseudomonadati</taxon>
        <taxon>Pseudomonadota</taxon>
        <taxon>Alphaproteobacteria</taxon>
        <taxon>Hyphomicrobiales</taxon>
        <taxon>Nitrobacteraceae</taxon>
        <taxon>Rhodopseudomonas</taxon>
    </lineage>
</organism>
<evidence type="ECO:0000313" key="2">
    <source>
        <dbReference type="EMBL" id="SSW89993.1"/>
    </source>
</evidence>
<protein>
    <submittedName>
        <fullName evidence="2">Uncharacterized protein</fullName>
    </submittedName>
</protein>
<dbReference type="Proteomes" id="UP000252631">
    <property type="component" value="Unassembled WGS sequence"/>
</dbReference>
<dbReference type="AlphaFoldDB" id="A0A336JME8"/>
<evidence type="ECO:0000313" key="1">
    <source>
        <dbReference type="EMBL" id="RED37968.1"/>
    </source>
</evidence>
<gene>
    <name evidence="1" type="ORF">BJ125_10547</name>
    <name evidence="2" type="ORF">SAMN05892882_10547</name>
</gene>
<reference evidence="1 4" key="2">
    <citation type="submission" date="2018-07" db="EMBL/GenBank/DDBJ databases">
        <title>Genomic Encyclopedia of Archaeal and Bacterial Type Strains, Phase II (KMG-II): from individual species to whole genera.</title>
        <authorList>
            <person name="Goeker M."/>
        </authorList>
    </citation>
    <scope>NUCLEOTIDE SEQUENCE [LARGE SCALE GENOMIC DNA]</scope>
    <source>
        <strain evidence="1 4">JA575</strain>
    </source>
</reference>
<evidence type="ECO:0000313" key="4">
    <source>
        <dbReference type="Proteomes" id="UP000256343"/>
    </source>
</evidence>